<evidence type="ECO:0000313" key="1">
    <source>
        <dbReference type="EMBL" id="RPD40151.1"/>
    </source>
</evidence>
<proteinExistence type="predicted"/>
<evidence type="ECO:0000313" key="2">
    <source>
        <dbReference type="Proteomes" id="UP000279089"/>
    </source>
</evidence>
<comment type="caution">
    <text evidence="1">The sequence shown here is derived from an EMBL/GenBank/DDBJ whole genome shotgun (WGS) entry which is preliminary data.</text>
</comment>
<dbReference type="OrthoDB" id="982085at2"/>
<dbReference type="RefSeq" id="WP_120517522.1">
    <property type="nucleotide sequence ID" value="NZ_QXZY01000009.1"/>
</dbReference>
<keyword evidence="2" id="KW-1185">Reference proteome</keyword>
<sequence>MLDQLVQLVRENAQETVVANPAIPNEQNDAVIGEATHSIASGLQDALANGNVKEVMGLFNSNGQVDSQNPLVNNISGNLISNLTQKFNLNSGAAASLAASLIPTVLGSLVKKTNDPSDNGFSLDGIFGSLTGGSTNGMNLGGLLGKFAGGLDKDGDGDVDMQDLMGMISNGAKQQQGSGGLGGLLGGLFGK</sequence>
<dbReference type="AlphaFoldDB" id="A0A3N4M9F5"/>
<name>A0A3N4M9F5_9BACT</name>
<dbReference type="EMBL" id="RMBX01000008">
    <property type="protein sequence ID" value="RPD40151.1"/>
    <property type="molecule type" value="Genomic_DNA"/>
</dbReference>
<dbReference type="PROSITE" id="PS00018">
    <property type="entry name" value="EF_HAND_1"/>
    <property type="match status" value="1"/>
</dbReference>
<accession>A0A3N4M9F5</accession>
<organism evidence="1 2">
    <name type="scientific">Chitinophaga barathri</name>
    <dbReference type="NCBI Taxonomy" id="1647451"/>
    <lineage>
        <taxon>Bacteria</taxon>
        <taxon>Pseudomonadati</taxon>
        <taxon>Bacteroidota</taxon>
        <taxon>Chitinophagia</taxon>
        <taxon>Chitinophagales</taxon>
        <taxon>Chitinophagaceae</taxon>
        <taxon>Chitinophaga</taxon>
    </lineage>
</organism>
<dbReference type="InterPro" id="IPR018247">
    <property type="entry name" value="EF_Hand_1_Ca_BS"/>
</dbReference>
<gene>
    <name evidence="1" type="ORF">EG028_15980</name>
</gene>
<reference evidence="2" key="1">
    <citation type="submission" date="2018-11" db="EMBL/GenBank/DDBJ databases">
        <title>Chitinophaga lutea sp.nov., isolate from arsenic contaminated soil.</title>
        <authorList>
            <person name="Zong Y."/>
        </authorList>
    </citation>
    <scope>NUCLEOTIDE SEQUENCE [LARGE SCALE GENOMIC DNA]</scope>
    <source>
        <strain evidence="2">YLT18</strain>
    </source>
</reference>
<evidence type="ECO:0008006" key="3">
    <source>
        <dbReference type="Google" id="ProtNLM"/>
    </source>
</evidence>
<dbReference type="Proteomes" id="UP000279089">
    <property type="component" value="Unassembled WGS sequence"/>
</dbReference>
<protein>
    <recommendedName>
        <fullName evidence="3">EF-hand domain-containing protein</fullName>
    </recommendedName>
</protein>